<dbReference type="OrthoDB" id="388106at2"/>
<reference evidence="1 2" key="1">
    <citation type="submission" date="2018-07" db="EMBL/GenBank/DDBJ databases">
        <title>Complete genome sequence of Spiroplasma alleghenense PLHS-1 (ATCC 51752).</title>
        <authorList>
            <person name="Chou L."/>
            <person name="Lee T.-Y."/>
            <person name="Tsai Y.-M."/>
            <person name="Kuo C.-H."/>
        </authorList>
    </citation>
    <scope>NUCLEOTIDE SEQUENCE [LARGE SCALE GENOMIC DNA]</scope>
    <source>
        <strain evidence="1 2">PLHS-1</strain>
    </source>
</reference>
<sequence>MEKKIKKVTSALIYSNDFIKQWLNEDSFTYLDFHTNKKYRINLDNNPLIKVLFESDDSFDIEEVMNQFNKISQEARFIIEEKIEGKKNPELNGFDVLFLRYFFFLISILNGDYRFRDDASDEIYCFLDILTKEMNDDTKHNLLLILNYILFELYDLLFTNRLFAYLKKYVDRYEGQSLGSEEDKIIHIKAEDFENQDFTYIEIYFHHIVNNNFMKIFKISEFEKENFLLNNQMIGNFVDNESQMALLSIMIINPDLAIGFINLGPGKGEFRPLFDYIQNNSINIEKIPSILHPNHRVILDAENRGERNKFIFKPLLLNKEQIQMFNFAISIKGIKIALEDLTNKN</sequence>
<evidence type="ECO:0000313" key="2">
    <source>
        <dbReference type="Proteomes" id="UP000254792"/>
    </source>
</evidence>
<dbReference type="AlphaFoldDB" id="A0A345Z3I6"/>
<dbReference type="EMBL" id="CP031376">
    <property type="protein sequence ID" value="AXK51165.1"/>
    <property type="molecule type" value="Genomic_DNA"/>
</dbReference>
<organism evidence="1 2">
    <name type="scientific">Spiroplasma alleghenense</name>
    <dbReference type="NCBI Taxonomy" id="216931"/>
    <lineage>
        <taxon>Bacteria</taxon>
        <taxon>Bacillati</taxon>
        <taxon>Mycoplasmatota</taxon>
        <taxon>Mollicutes</taxon>
        <taxon>Entomoplasmatales</taxon>
        <taxon>Spiroplasmataceae</taxon>
        <taxon>Spiroplasma</taxon>
    </lineage>
</organism>
<protein>
    <submittedName>
        <fullName evidence="1">Uncharacterized protein</fullName>
    </submittedName>
</protein>
<dbReference type="RefSeq" id="WP_115558076.1">
    <property type="nucleotide sequence ID" value="NZ_CP031376.1"/>
</dbReference>
<dbReference type="Proteomes" id="UP000254792">
    <property type="component" value="Chromosome"/>
</dbReference>
<evidence type="ECO:0000313" key="1">
    <source>
        <dbReference type="EMBL" id="AXK51165.1"/>
    </source>
</evidence>
<keyword evidence="2" id="KW-1185">Reference proteome</keyword>
<proteinExistence type="predicted"/>
<gene>
    <name evidence="1" type="ORF">SALLE_v1c04910</name>
</gene>
<dbReference type="KEGG" id="salx:SALLE_v1c04910"/>
<accession>A0A345Z3I6</accession>
<name>A0A345Z3I6_9MOLU</name>